<sequence length="87" mass="10169">MQARLAKRAGSLLCTTRAAFSFSDSSKAFKASKIDDLNRRHIMMHRRYIVLLYQPGRVIRRPFPYFGCVSRERLFVERLDLADGFEI</sequence>
<dbReference type="Proteomes" id="UP000887565">
    <property type="component" value="Unplaced"/>
</dbReference>
<protein>
    <submittedName>
        <fullName evidence="2">Uncharacterized protein</fullName>
    </submittedName>
</protein>
<accession>A0A915KEJ4</accession>
<organism evidence="1 2">
    <name type="scientific">Romanomermis culicivorax</name>
    <name type="common">Nematode worm</name>
    <dbReference type="NCBI Taxonomy" id="13658"/>
    <lineage>
        <taxon>Eukaryota</taxon>
        <taxon>Metazoa</taxon>
        <taxon>Ecdysozoa</taxon>
        <taxon>Nematoda</taxon>
        <taxon>Enoplea</taxon>
        <taxon>Dorylaimia</taxon>
        <taxon>Mermithida</taxon>
        <taxon>Mermithoidea</taxon>
        <taxon>Mermithidae</taxon>
        <taxon>Romanomermis</taxon>
    </lineage>
</organism>
<evidence type="ECO:0000313" key="2">
    <source>
        <dbReference type="WBParaSite" id="nRc.2.0.1.t36805-RA"/>
    </source>
</evidence>
<reference evidence="2" key="1">
    <citation type="submission" date="2022-11" db="UniProtKB">
        <authorList>
            <consortium name="WormBaseParasite"/>
        </authorList>
    </citation>
    <scope>IDENTIFICATION</scope>
</reference>
<evidence type="ECO:0000313" key="1">
    <source>
        <dbReference type="Proteomes" id="UP000887565"/>
    </source>
</evidence>
<dbReference type="WBParaSite" id="nRc.2.0.1.t36805-RA">
    <property type="protein sequence ID" value="nRc.2.0.1.t36805-RA"/>
    <property type="gene ID" value="nRc.2.0.1.g36805"/>
</dbReference>
<proteinExistence type="predicted"/>
<dbReference type="AlphaFoldDB" id="A0A915KEJ4"/>
<keyword evidence="1" id="KW-1185">Reference proteome</keyword>
<name>A0A915KEJ4_ROMCU</name>